<evidence type="ECO:0000313" key="4">
    <source>
        <dbReference type="EMBL" id="CAF0894740.1"/>
    </source>
</evidence>
<dbReference type="EMBL" id="CAJNOR010000373">
    <property type="protein sequence ID" value="CAF0894740.1"/>
    <property type="molecule type" value="Genomic_DNA"/>
</dbReference>
<feature type="region of interest" description="Disordered" evidence="2">
    <location>
        <begin position="111"/>
        <end position="172"/>
    </location>
</feature>
<sequence length="850" mass="97836">MTTTPQEFLQFAKDMGLDYQKSLLQTSSSSVSNDGYSLTGLSVLNNLCHLIEQIHSLKAENNHLRAHLDLVNHVEKFLYKNGGDSKLNHQNNKKYLHSAIPIHHGDGIGDEEKSFTLSPSNSLKIKKRGSPTLSISSRERQGTDFLNTHEDSPSLTHVDHDQPEATETTPNWNNWNKLRHALSFSRRRKHRSPMSPILPHTERTIPAISISFESDDDRLNDPKHRRKKTQPIRTANNNRRELNNDDSEDEELVEFRRQGISPASTSSYLPISSTMMDDDNSFSRKPSKIAHYRHKLYSKLHTVKKQFSDQNSMLRPLTSAHSSTFDDIGSGLNHALLSSQLASAMTKSYQQKMREWQSLQKSNFLVNYRRQSIINKNDINNFSRKPSVASLVNDPHVPAIEISNAEMENNVVPLSPILSPNQRSLILHQWREIMCEEICLREYHEYLERKMQELKELEENLKSLKTNIFCTTKQKLTLKHRSMSSIEQLDQDILDQNRRTDLPQRCRSLQSLVTVPASWILAVQSAAYSDILDGTSKRTTERAIIFNKNFFNQLKHFKDERQHFQQDTLKKFQELRHSKTNSSPDEHSKSNRARTKVILTRACLRKFSYTSTNEFPQSFLSNPMIPLQTTISKLETSSFIDLLSSPTNHEQDANFSSTTTLNKRSKRARFDFKRTLQRSKSMCMTQFNSWFQRRRQQHLSESRRKSAVDPKTNKDSKISPCSTPKFLGSPRLARIHQRIFKQHPSPVEPLIESPSFSSPLLDDSDEQFQKIEHPVRIYLPARNSPSTRHVRITDATSVVENNNNNNNNNNATPPMSKIASPILQRRNFTSALKTTARERRESFAAQSKSS</sequence>
<feature type="region of interest" description="Disordered" evidence="2">
    <location>
        <begin position="184"/>
        <end position="250"/>
    </location>
</feature>
<keyword evidence="5" id="KW-1185">Reference proteome</keyword>
<reference evidence="3" key="1">
    <citation type="submission" date="2021-02" db="EMBL/GenBank/DDBJ databases">
        <authorList>
            <person name="Nowell W R."/>
        </authorList>
    </citation>
    <scope>NUCLEOTIDE SEQUENCE</scope>
</reference>
<dbReference type="OrthoDB" id="10020055at2759"/>
<name>A0A813QJZ2_ADIRI</name>
<feature type="region of interest" description="Disordered" evidence="2">
    <location>
        <begin position="799"/>
        <end position="818"/>
    </location>
</feature>
<feature type="coiled-coil region" evidence="1">
    <location>
        <begin position="440"/>
        <end position="474"/>
    </location>
</feature>
<gene>
    <name evidence="3" type="ORF">EDS130_LOCUS3213</name>
    <name evidence="4" type="ORF">XAT740_LOCUS7703</name>
</gene>
<feature type="compositionally biased region" description="Basic and acidic residues" evidence="2">
    <location>
        <begin position="698"/>
        <end position="717"/>
    </location>
</feature>
<feature type="compositionally biased region" description="Basic and acidic residues" evidence="2">
    <location>
        <begin position="137"/>
        <end position="163"/>
    </location>
</feature>
<accession>A0A813QJZ2</accession>
<keyword evidence="1" id="KW-0175">Coiled coil</keyword>
<dbReference type="AlphaFoldDB" id="A0A813QJZ2"/>
<organism evidence="3 6">
    <name type="scientific">Adineta ricciae</name>
    <name type="common">Rotifer</name>
    <dbReference type="NCBI Taxonomy" id="249248"/>
    <lineage>
        <taxon>Eukaryota</taxon>
        <taxon>Metazoa</taxon>
        <taxon>Spiralia</taxon>
        <taxon>Gnathifera</taxon>
        <taxon>Rotifera</taxon>
        <taxon>Eurotatoria</taxon>
        <taxon>Bdelloidea</taxon>
        <taxon>Adinetida</taxon>
        <taxon>Adinetidae</taxon>
        <taxon>Adineta</taxon>
    </lineage>
</organism>
<evidence type="ECO:0000313" key="5">
    <source>
        <dbReference type="Proteomes" id="UP000663828"/>
    </source>
</evidence>
<evidence type="ECO:0000256" key="1">
    <source>
        <dbReference type="SAM" id="Coils"/>
    </source>
</evidence>
<feature type="compositionally biased region" description="Low complexity" evidence="2">
    <location>
        <begin position="801"/>
        <end position="810"/>
    </location>
</feature>
<dbReference type="Proteomes" id="UP000663828">
    <property type="component" value="Unassembled WGS sequence"/>
</dbReference>
<protein>
    <submittedName>
        <fullName evidence="3">Uncharacterized protein</fullName>
    </submittedName>
</protein>
<evidence type="ECO:0000256" key="2">
    <source>
        <dbReference type="SAM" id="MobiDB-lite"/>
    </source>
</evidence>
<evidence type="ECO:0000313" key="6">
    <source>
        <dbReference type="Proteomes" id="UP000663852"/>
    </source>
</evidence>
<comment type="caution">
    <text evidence="3">The sequence shown here is derived from an EMBL/GenBank/DDBJ whole genome shotgun (WGS) entry which is preliminary data.</text>
</comment>
<evidence type="ECO:0000313" key="3">
    <source>
        <dbReference type="EMBL" id="CAF0769261.1"/>
    </source>
</evidence>
<proteinExistence type="predicted"/>
<feature type="region of interest" description="Disordered" evidence="2">
    <location>
        <begin position="694"/>
        <end position="727"/>
    </location>
</feature>
<dbReference type="EMBL" id="CAJNOJ010000008">
    <property type="protein sequence ID" value="CAF0769261.1"/>
    <property type="molecule type" value="Genomic_DNA"/>
</dbReference>
<dbReference type="Proteomes" id="UP000663852">
    <property type="component" value="Unassembled WGS sequence"/>
</dbReference>